<protein>
    <submittedName>
        <fullName evidence="5">Uncharacterized protein</fullName>
    </submittedName>
</protein>
<feature type="region of interest" description="Disordered" evidence="4">
    <location>
        <begin position="326"/>
        <end position="345"/>
    </location>
</feature>
<dbReference type="Proteomes" id="UP001642483">
    <property type="component" value="Unassembled WGS sequence"/>
</dbReference>
<reference evidence="5 6" key="1">
    <citation type="submission" date="2024-02" db="EMBL/GenBank/DDBJ databases">
        <authorList>
            <person name="Daric V."/>
            <person name="Darras S."/>
        </authorList>
    </citation>
    <scope>NUCLEOTIDE SEQUENCE [LARGE SCALE GENOMIC DNA]</scope>
</reference>
<evidence type="ECO:0000256" key="2">
    <source>
        <dbReference type="ARBA" id="ARBA00022614"/>
    </source>
</evidence>
<comment type="caution">
    <text evidence="5">The sequence shown here is derived from an EMBL/GenBank/DDBJ whole genome shotgun (WGS) entry which is preliminary data.</text>
</comment>
<organism evidence="5 6">
    <name type="scientific">Clavelina lepadiformis</name>
    <name type="common">Light-bulb sea squirt</name>
    <name type="synonym">Ascidia lepadiformis</name>
    <dbReference type="NCBI Taxonomy" id="159417"/>
    <lineage>
        <taxon>Eukaryota</taxon>
        <taxon>Metazoa</taxon>
        <taxon>Chordata</taxon>
        <taxon>Tunicata</taxon>
        <taxon>Ascidiacea</taxon>
        <taxon>Aplousobranchia</taxon>
        <taxon>Clavelinidae</taxon>
        <taxon>Clavelina</taxon>
    </lineage>
</organism>
<dbReference type="PANTHER" id="PTHR24113">
    <property type="entry name" value="RAN GTPASE-ACTIVATING PROTEIN 1"/>
    <property type="match status" value="1"/>
</dbReference>
<feature type="compositionally biased region" description="Low complexity" evidence="4">
    <location>
        <begin position="326"/>
        <end position="342"/>
    </location>
</feature>
<dbReference type="SUPFAM" id="SSF52047">
    <property type="entry name" value="RNI-like"/>
    <property type="match status" value="1"/>
</dbReference>
<keyword evidence="2" id="KW-0433">Leucine-rich repeat</keyword>
<accession>A0ABP0GCR0</accession>
<keyword evidence="6" id="KW-1185">Reference proteome</keyword>
<evidence type="ECO:0000313" key="5">
    <source>
        <dbReference type="EMBL" id="CAK8688609.1"/>
    </source>
</evidence>
<keyword evidence="3" id="KW-0677">Repeat</keyword>
<keyword evidence="1" id="KW-0343">GTPase activation</keyword>
<sequence>MKTTSTPSPMGSSTLVNLLLAEITIHYLNLSGIKFGDAGVPFIMSCLDKIEKLYMTDCNITEEGVRVIIEHINNCSDLPKVLEFSYDKMNQLSVLRCGLDLLDNGNFRNVNLTPVGWEALATTINKLPEPMKKLNLRGNNLGDDGASHISFCLSKIEELDIRWCKISASGIKSISDAISKLPKPSDIADGNLGRQECETTRREFTERLAAVSDVSDCRPTSIRSTERSVRCEQLSSKVNLRAAEPPSRRPNASTKHDKAANPKTAERGKGKDIQQEAERQFLEANQAVQDSLRQKQQELYVAQEIARTMAQATASAASSVAECLEPSPLLQPSSPTASQSTTGLQGPTRFRVHFYNIYSKDRS</sequence>
<evidence type="ECO:0000313" key="6">
    <source>
        <dbReference type="Proteomes" id="UP001642483"/>
    </source>
</evidence>
<proteinExistence type="predicted"/>
<evidence type="ECO:0000256" key="4">
    <source>
        <dbReference type="SAM" id="MobiDB-lite"/>
    </source>
</evidence>
<dbReference type="InterPro" id="IPR027038">
    <property type="entry name" value="RanGap"/>
</dbReference>
<dbReference type="InterPro" id="IPR032675">
    <property type="entry name" value="LRR_dom_sf"/>
</dbReference>
<gene>
    <name evidence="5" type="ORF">CVLEPA_LOCUS20604</name>
</gene>
<dbReference type="PANTHER" id="PTHR24113:SF12">
    <property type="entry name" value="RAN GTPASE-ACTIVATING PROTEIN 1"/>
    <property type="match status" value="1"/>
</dbReference>
<dbReference type="InterPro" id="IPR001611">
    <property type="entry name" value="Leu-rich_rpt"/>
</dbReference>
<dbReference type="EMBL" id="CAWYQH010000108">
    <property type="protein sequence ID" value="CAK8688609.1"/>
    <property type="molecule type" value="Genomic_DNA"/>
</dbReference>
<dbReference type="Pfam" id="PF13516">
    <property type="entry name" value="LRR_6"/>
    <property type="match status" value="2"/>
</dbReference>
<feature type="compositionally biased region" description="Basic and acidic residues" evidence="4">
    <location>
        <begin position="254"/>
        <end position="272"/>
    </location>
</feature>
<evidence type="ECO:0000256" key="3">
    <source>
        <dbReference type="ARBA" id="ARBA00022737"/>
    </source>
</evidence>
<name>A0ABP0GCR0_CLALP</name>
<feature type="region of interest" description="Disordered" evidence="4">
    <location>
        <begin position="233"/>
        <end position="272"/>
    </location>
</feature>
<dbReference type="Gene3D" id="3.80.10.10">
    <property type="entry name" value="Ribonuclease Inhibitor"/>
    <property type="match status" value="1"/>
</dbReference>
<evidence type="ECO:0000256" key="1">
    <source>
        <dbReference type="ARBA" id="ARBA00022468"/>
    </source>
</evidence>